<evidence type="ECO:0000313" key="4">
    <source>
        <dbReference type="Proteomes" id="UP000075886"/>
    </source>
</evidence>
<dbReference type="InterPro" id="IPR032675">
    <property type="entry name" value="LRR_dom_sf"/>
</dbReference>
<dbReference type="Pfam" id="PF00560">
    <property type="entry name" value="LRR_1"/>
    <property type="match status" value="1"/>
</dbReference>
<keyword evidence="1" id="KW-0433">Leucine-rich repeat</keyword>
<accession>A0A182QR38</accession>
<dbReference type="PROSITE" id="PS51450">
    <property type="entry name" value="LRR"/>
    <property type="match status" value="1"/>
</dbReference>
<dbReference type="GO" id="GO:0005615">
    <property type="term" value="C:extracellular space"/>
    <property type="evidence" value="ECO:0007669"/>
    <property type="project" value="TreeGrafter"/>
</dbReference>
<dbReference type="InterPro" id="IPR003591">
    <property type="entry name" value="Leu-rich_rpt_typical-subtyp"/>
</dbReference>
<dbReference type="Pfam" id="PF13855">
    <property type="entry name" value="LRR_8"/>
    <property type="match status" value="1"/>
</dbReference>
<dbReference type="InterPro" id="IPR050333">
    <property type="entry name" value="SLRP"/>
</dbReference>
<dbReference type="EnsemblMetazoa" id="AFAF015188-RA">
    <property type="protein sequence ID" value="AFAF015188-PA"/>
    <property type="gene ID" value="AFAF015188"/>
</dbReference>
<evidence type="ECO:0000313" key="3">
    <source>
        <dbReference type="EnsemblMetazoa" id="AFAF015188-PA"/>
    </source>
</evidence>
<dbReference type="SUPFAM" id="SSF52058">
    <property type="entry name" value="L domain-like"/>
    <property type="match status" value="1"/>
</dbReference>
<name>A0A182QR38_9DIPT</name>
<reference evidence="4" key="1">
    <citation type="submission" date="2014-01" db="EMBL/GenBank/DDBJ databases">
        <title>The Genome Sequence of Anopheles farauti FAR1 (V2).</title>
        <authorList>
            <consortium name="The Broad Institute Genomics Platform"/>
            <person name="Neafsey D.E."/>
            <person name="Besansky N."/>
            <person name="Howell P."/>
            <person name="Walton C."/>
            <person name="Young S.K."/>
            <person name="Zeng Q."/>
            <person name="Gargeya S."/>
            <person name="Fitzgerald M."/>
            <person name="Haas B."/>
            <person name="Abouelleil A."/>
            <person name="Allen A.W."/>
            <person name="Alvarado L."/>
            <person name="Arachchi H.M."/>
            <person name="Berlin A.M."/>
            <person name="Chapman S.B."/>
            <person name="Gainer-Dewar J."/>
            <person name="Goldberg J."/>
            <person name="Griggs A."/>
            <person name="Gujja S."/>
            <person name="Hansen M."/>
            <person name="Howarth C."/>
            <person name="Imamovic A."/>
            <person name="Ireland A."/>
            <person name="Larimer J."/>
            <person name="McCowan C."/>
            <person name="Murphy C."/>
            <person name="Pearson M."/>
            <person name="Poon T.W."/>
            <person name="Priest M."/>
            <person name="Roberts A."/>
            <person name="Saif S."/>
            <person name="Shea T."/>
            <person name="Sisk P."/>
            <person name="Sykes S."/>
            <person name="Wortman J."/>
            <person name="Nusbaum C."/>
            <person name="Birren B."/>
        </authorList>
    </citation>
    <scope>NUCLEOTIDE SEQUENCE [LARGE SCALE GENOMIC DNA]</scope>
    <source>
        <strain evidence="4">FAR1</strain>
    </source>
</reference>
<evidence type="ECO:0000256" key="2">
    <source>
        <dbReference type="ARBA" id="ARBA00022737"/>
    </source>
</evidence>
<organism evidence="3 4">
    <name type="scientific">Anopheles farauti</name>
    <dbReference type="NCBI Taxonomy" id="69004"/>
    <lineage>
        <taxon>Eukaryota</taxon>
        <taxon>Metazoa</taxon>
        <taxon>Ecdysozoa</taxon>
        <taxon>Arthropoda</taxon>
        <taxon>Hexapoda</taxon>
        <taxon>Insecta</taxon>
        <taxon>Pterygota</taxon>
        <taxon>Neoptera</taxon>
        <taxon>Endopterygota</taxon>
        <taxon>Diptera</taxon>
        <taxon>Nematocera</taxon>
        <taxon>Culicoidea</taxon>
        <taxon>Culicidae</taxon>
        <taxon>Anophelinae</taxon>
        <taxon>Anopheles</taxon>
    </lineage>
</organism>
<keyword evidence="2" id="KW-0677">Repeat</keyword>
<dbReference type="STRING" id="69004.A0A182QR38"/>
<dbReference type="InterPro" id="IPR001611">
    <property type="entry name" value="Leu-rich_rpt"/>
</dbReference>
<evidence type="ECO:0000256" key="1">
    <source>
        <dbReference type="ARBA" id="ARBA00022614"/>
    </source>
</evidence>
<dbReference type="AlphaFoldDB" id="A0A182QR38"/>
<dbReference type="EMBL" id="AXCN02000396">
    <property type="status" value="NOT_ANNOTATED_CDS"/>
    <property type="molecule type" value="Genomic_DNA"/>
</dbReference>
<dbReference type="PANTHER" id="PTHR45712">
    <property type="entry name" value="AGAP008170-PA"/>
    <property type="match status" value="1"/>
</dbReference>
<dbReference type="PANTHER" id="PTHR45712:SF22">
    <property type="entry name" value="INSULIN-LIKE GROWTH FACTOR-BINDING PROTEIN COMPLEX ACID LABILE SUBUNIT"/>
    <property type="match status" value="1"/>
</dbReference>
<protein>
    <submittedName>
        <fullName evidence="3">Uncharacterized protein</fullName>
    </submittedName>
</protein>
<dbReference type="SMART" id="SM00369">
    <property type="entry name" value="LRR_TYP"/>
    <property type="match status" value="6"/>
</dbReference>
<keyword evidence="4" id="KW-1185">Reference proteome</keyword>
<proteinExistence type="predicted"/>
<dbReference type="VEuPathDB" id="VectorBase:AFAF015188"/>
<sequence>MNPSPKHNNWGSYGSACFNSRKRLALNTAPDRYLIDPPRKWRQTVVCVYRGNGRQPRSNEVASFKACQIKTLTVSNTSITEAEFQRNEYIRYVSICRGPLKEIPDTINNLMNLVSVRFEFTDIERLEMRLFCSMPRLVALNLISNKITTIVGMNDTVCSTSLGQLNLIENAIVTLDLNVFSPFRNLRYLDLTYNMLKAVTGQPSNTAIQYLMLCHNALSEHDFCSIDKPGRLTNLQMSNNNLTRVPPCLHKLNNLTIVTLEHNQIDSVDLAELKPLSKLEYINLSFNNITALPTDESLYPPKLKVLHLFKNPLDVNFSTQAFERIRVSLNSYV</sequence>
<dbReference type="Proteomes" id="UP000075886">
    <property type="component" value="Unassembled WGS sequence"/>
</dbReference>
<reference evidence="3" key="2">
    <citation type="submission" date="2020-05" db="UniProtKB">
        <authorList>
            <consortium name="EnsemblMetazoa"/>
        </authorList>
    </citation>
    <scope>IDENTIFICATION</scope>
    <source>
        <strain evidence="3">FAR1</strain>
    </source>
</reference>
<dbReference type="Gene3D" id="3.80.10.10">
    <property type="entry name" value="Ribonuclease Inhibitor"/>
    <property type="match status" value="2"/>
</dbReference>